<evidence type="ECO:0000313" key="3">
    <source>
        <dbReference type="Proteomes" id="UP000636709"/>
    </source>
</evidence>
<evidence type="ECO:0000256" key="1">
    <source>
        <dbReference type="SAM" id="MobiDB-lite"/>
    </source>
</evidence>
<accession>A0A835KNP1</accession>
<dbReference type="EMBL" id="JACEFO010000929">
    <property type="protein sequence ID" value="KAF8752697.1"/>
    <property type="molecule type" value="Genomic_DNA"/>
</dbReference>
<dbReference type="OrthoDB" id="1912729at2759"/>
<dbReference type="Proteomes" id="UP000636709">
    <property type="component" value="Unassembled WGS sequence"/>
</dbReference>
<dbReference type="InterPro" id="IPR012881">
    <property type="entry name" value="DUF1685"/>
</dbReference>
<organism evidence="2 3">
    <name type="scientific">Digitaria exilis</name>
    <dbReference type="NCBI Taxonomy" id="1010633"/>
    <lineage>
        <taxon>Eukaryota</taxon>
        <taxon>Viridiplantae</taxon>
        <taxon>Streptophyta</taxon>
        <taxon>Embryophyta</taxon>
        <taxon>Tracheophyta</taxon>
        <taxon>Spermatophyta</taxon>
        <taxon>Magnoliopsida</taxon>
        <taxon>Liliopsida</taxon>
        <taxon>Poales</taxon>
        <taxon>Poaceae</taxon>
        <taxon>PACMAD clade</taxon>
        <taxon>Panicoideae</taxon>
        <taxon>Panicodae</taxon>
        <taxon>Paniceae</taxon>
        <taxon>Anthephorinae</taxon>
        <taxon>Digitaria</taxon>
    </lineage>
</organism>
<keyword evidence="3" id="KW-1185">Reference proteome</keyword>
<name>A0A835KNP1_9POAL</name>
<dbReference type="PANTHER" id="PTHR31865:SF3">
    <property type="entry name" value="PHOSPHODIESTERASE EPSILON-1, PUTATIVE (DUF1685)-RELATED"/>
    <property type="match status" value="1"/>
</dbReference>
<gene>
    <name evidence="2" type="ORF">HU200_011938</name>
</gene>
<dbReference type="PANTHER" id="PTHR31865">
    <property type="entry name" value="OSJNBA0071G03.3 PROTEIN"/>
    <property type="match status" value="1"/>
</dbReference>
<evidence type="ECO:0000313" key="2">
    <source>
        <dbReference type="EMBL" id="KAF8752697.1"/>
    </source>
</evidence>
<proteinExistence type="predicted"/>
<comment type="caution">
    <text evidence="2">The sequence shown here is derived from an EMBL/GenBank/DDBJ whole genome shotgun (WGS) entry which is preliminary data.</text>
</comment>
<feature type="compositionally biased region" description="Low complexity" evidence="1">
    <location>
        <begin position="282"/>
        <end position="296"/>
    </location>
</feature>
<sequence>MVNVPACLPFECSKRRVSPGHGSNYVYMHRYFWVLLPPLGHLDIRGSITSPSLLVDVSLSSFLQHQRQLSDHDSCCEALFFRGGGKKGTAARSSKPFHVDQIAVESTAIETMGSNGRDHRHGVPRPPPLALYRGWEEEEVVKASRHTHSPLVQSISTAATAGNSNKKRLTKQVSMKETTREVKWEKRRRQIQRQRSSMCLNEADDIPGASSACHADGEVSSSTERVAKRLTDEDLDELKGSMDLGFRFDEQKGGQDLCNTLPALDLYFAVNRQLSEPKMRWSTSSAPSLSATMSSPNLCGTPSPGSPSAHSNPMDSWKICSPGDNPQLVKTRLRHWAQVVACSVKHSS</sequence>
<protein>
    <submittedName>
        <fullName evidence="2">Uncharacterized protein</fullName>
    </submittedName>
</protein>
<dbReference type="Pfam" id="PF07939">
    <property type="entry name" value="DUF1685"/>
    <property type="match status" value="1"/>
</dbReference>
<reference evidence="2" key="1">
    <citation type="submission" date="2020-07" db="EMBL/GenBank/DDBJ databases">
        <title>Genome sequence and genetic diversity analysis of an under-domesticated orphan crop, white fonio (Digitaria exilis).</title>
        <authorList>
            <person name="Bennetzen J.L."/>
            <person name="Chen S."/>
            <person name="Ma X."/>
            <person name="Wang X."/>
            <person name="Yssel A.E.J."/>
            <person name="Chaluvadi S.R."/>
            <person name="Johnson M."/>
            <person name="Gangashetty P."/>
            <person name="Hamidou F."/>
            <person name="Sanogo M.D."/>
            <person name="Zwaenepoel A."/>
            <person name="Wallace J."/>
            <person name="Van De Peer Y."/>
            <person name="Van Deynze A."/>
        </authorList>
    </citation>
    <scope>NUCLEOTIDE SEQUENCE</scope>
    <source>
        <tissue evidence="2">Leaves</tissue>
    </source>
</reference>
<dbReference type="AlphaFoldDB" id="A0A835KNP1"/>
<feature type="region of interest" description="Disordered" evidence="1">
    <location>
        <begin position="281"/>
        <end position="316"/>
    </location>
</feature>